<comment type="caution">
    <text evidence="1">The sequence shown here is derived from an EMBL/GenBank/DDBJ whole genome shotgun (WGS) entry which is preliminary data.</text>
</comment>
<proteinExistence type="predicted"/>
<evidence type="ECO:0000313" key="1">
    <source>
        <dbReference type="EMBL" id="GMH17720.1"/>
    </source>
</evidence>
<gene>
    <name evidence="1" type="ORF">Nepgr_019561</name>
</gene>
<name>A0AAD3STS8_NEPGR</name>
<evidence type="ECO:0000313" key="2">
    <source>
        <dbReference type="Proteomes" id="UP001279734"/>
    </source>
</evidence>
<protein>
    <submittedName>
        <fullName evidence="1">Uncharacterized protein</fullName>
    </submittedName>
</protein>
<sequence length="75" mass="8249">MVSKKCTENISQVTKKRISECHKPFGFGIGVLVKMTLVGVQMMSTGIQVQGRDIETETKAIESNMYGGRNKGKNV</sequence>
<reference evidence="1" key="1">
    <citation type="submission" date="2023-05" db="EMBL/GenBank/DDBJ databases">
        <title>Nepenthes gracilis genome sequencing.</title>
        <authorList>
            <person name="Fukushima K."/>
        </authorList>
    </citation>
    <scope>NUCLEOTIDE SEQUENCE</scope>
    <source>
        <strain evidence="1">SING2019-196</strain>
    </source>
</reference>
<organism evidence="1 2">
    <name type="scientific">Nepenthes gracilis</name>
    <name type="common">Slender pitcher plant</name>
    <dbReference type="NCBI Taxonomy" id="150966"/>
    <lineage>
        <taxon>Eukaryota</taxon>
        <taxon>Viridiplantae</taxon>
        <taxon>Streptophyta</taxon>
        <taxon>Embryophyta</taxon>
        <taxon>Tracheophyta</taxon>
        <taxon>Spermatophyta</taxon>
        <taxon>Magnoliopsida</taxon>
        <taxon>eudicotyledons</taxon>
        <taxon>Gunneridae</taxon>
        <taxon>Pentapetalae</taxon>
        <taxon>Caryophyllales</taxon>
        <taxon>Nepenthaceae</taxon>
        <taxon>Nepenthes</taxon>
    </lineage>
</organism>
<keyword evidence="2" id="KW-1185">Reference proteome</keyword>
<accession>A0AAD3STS8</accession>
<dbReference type="AlphaFoldDB" id="A0AAD3STS8"/>
<dbReference type="Proteomes" id="UP001279734">
    <property type="component" value="Unassembled WGS sequence"/>
</dbReference>
<dbReference type="EMBL" id="BSYO01000018">
    <property type="protein sequence ID" value="GMH17720.1"/>
    <property type="molecule type" value="Genomic_DNA"/>
</dbReference>